<dbReference type="Gene3D" id="3.40.30.10">
    <property type="entry name" value="Glutaredoxin"/>
    <property type="match status" value="1"/>
</dbReference>
<accession>A0A6P8PX29</accession>
<dbReference type="InterPro" id="IPR051099">
    <property type="entry name" value="AGR/TXD"/>
</dbReference>
<dbReference type="KEGG" id="gsh:117354097"/>
<protein>
    <submittedName>
        <fullName evidence="10">Anterior gradient protein 2-A-like</fullName>
    </submittedName>
</protein>
<dbReference type="GO" id="GO:0002162">
    <property type="term" value="F:dystroglycan binding"/>
    <property type="evidence" value="ECO:0007669"/>
    <property type="project" value="TreeGrafter"/>
</dbReference>
<name>A0A6P8PX29_GEOSA</name>
<comment type="similarity">
    <text evidence="6">Belongs to the AGR family.</text>
</comment>
<sequence>MEKGYLSVFLLLVAVSHSLVKNAEGKDDVGKDAIDKETVGKDAIDKEAVGKDAKGKDAIGKDAVGKESTTMRGTRKPQTLSRGWGDNLQWMQTYEEALFKSKHSNRPLMVINHRENCPHSQALKKAFAAHKSIQKLAHKFILLNVVHDPTDKNLLLDGQYVPKIVFVDPSMVVRGDIPGKYSNHLYTYEPNDVELLYNNMKKALHLLKTEL</sequence>
<proteinExistence type="inferred from homology"/>
<dbReference type="GO" id="GO:0005576">
    <property type="term" value="C:extracellular region"/>
    <property type="evidence" value="ECO:0007669"/>
    <property type="project" value="UniProtKB-SubCell"/>
</dbReference>
<evidence type="ECO:0000313" key="10">
    <source>
        <dbReference type="RefSeq" id="XP_033786850.1"/>
    </source>
</evidence>
<evidence type="ECO:0000256" key="3">
    <source>
        <dbReference type="ARBA" id="ARBA00022525"/>
    </source>
</evidence>
<evidence type="ECO:0000256" key="7">
    <source>
        <dbReference type="SAM" id="MobiDB-lite"/>
    </source>
</evidence>
<dbReference type="AlphaFoldDB" id="A0A6P8PX29"/>
<reference evidence="10" key="1">
    <citation type="submission" date="2025-08" db="UniProtKB">
        <authorList>
            <consortium name="RefSeq"/>
        </authorList>
    </citation>
    <scope>IDENTIFICATION</scope>
</reference>
<dbReference type="InParanoid" id="A0A6P8PX29"/>
<dbReference type="GeneID" id="117354097"/>
<keyword evidence="3" id="KW-0964">Secreted</keyword>
<evidence type="ECO:0000313" key="9">
    <source>
        <dbReference type="Proteomes" id="UP000515159"/>
    </source>
</evidence>
<comment type="subcellular location">
    <subcellularLocation>
        <location evidence="1">Endoplasmic reticulum</location>
    </subcellularLocation>
    <subcellularLocation>
        <location evidence="2">Secreted</location>
    </subcellularLocation>
</comment>
<dbReference type="PANTHER" id="PTHR15337">
    <property type="entry name" value="ANTERIOR GRADIENT PROTEIN-RELATED"/>
    <property type="match status" value="1"/>
</dbReference>
<dbReference type="PANTHER" id="PTHR15337:SF1">
    <property type="entry name" value="ANTERIOR GRADIENT PROTEIN 2 HOMOLOG"/>
    <property type="match status" value="1"/>
</dbReference>
<organism evidence="9 10">
    <name type="scientific">Geotrypetes seraphini</name>
    <name type="common">Gaboon caecilian</name>
    <name type="synonym">Caecilia seraphini</name>
    <dbReference type="NCBI Taxonomy" id="260995"/>
    <lineage>
        <taxon>Eukaryota</taxon>
        <taxon>Metazoa</taxon>
        <taxon>Chordata</taxon>
        <taxon>Craniata</taxon>
        <taxon>Vertebrata</taxon>
        <taxon>Euteleostomi</taxon>
        <taxon>Amphibia</taxon>
        <taxon>Gymnophiona</taxon>
        <taxon>Geotrypetes</taxon>
    </lineage>
</organism>
<keyword evidence="9" id="KW-1185">Reference proteome</keyword>
<dbReference type="Pfam" id="PF13899">
    <property type="entry name" value="Thioredoxin_7"/>
    <property type="match status" value="1"/>
</dbReference>
<dbReference type="FunFam" id="3.40.30.10:FF:000036">
    <property type="entry name" value="anterior gradient protein 2 homolog"/>
    <property type="match status" value="1"/>
</dbReference>
<dbReference type="GO" id="GO:0005783">
    <property type="term" value="C:endoplasmic reticulum"/>
    <property type="evidence" value="ECO:0007669"/>
    <property type="project" value="UniProtKB-SubCell"/>
</dbReference>
<dbReference type="SUPFAM" id="SSF52833">
    <property type="entry name" value="Thioredoxin-like"/>
    <property type="match status" value="1"/>
</dbReference>
<dbReference type="InterPro" id="IPR036249">
    <property type="entry name" value="Thioredoxin-like_sf"/>
</dbReference>
<keyword evidence="5" id="KW-0256">Endoplasmic reticulum</keyword>
<feature type="chain" id="PRO_5027791241" evidence="8">
    <location>
        <begin position="26"/>
        <end position="211"/>
    </location>
</feature>
<evidence type="ECO:0000256" key="8">
    <source>
        <dbReference type="SAM" id="SignalP"/>
    </source>
</evidence>
<dbReference type="Proteomes" id="UP000515159">
    <property type="component" value="Chromosome 2"/>
</dbReference>
<gene>
    <name evidence="10" type="primary">LOC117354097</name>
</gene>
<feature type="signal peptide" evidence="8">
    <location>
        <begin position="1"/>
        <end position="25"/>
    </location>
</feature>
<evidence type="ECO:0000256" key="4">
    <source>
        <dbReference type="ARBA" id="ARBA00022729"/>
    </source>
</evidence>
<dbReference type="RefSeq" id="XP_033786850.1">
    <property type="nucleotide sequence ID" value="XM_033930959.1"/>
</dbReference>
<keyword evidence="4 8" id="KW-0732">Signal</keyword>
<evidence type="ECO:0000256" key="2">
    <source>
        <dbReference type="ARBA" id="ARBA00004613"/>
    </source>
</evidence>
<dbReference type="OrthoDB" id="262308at2759"/>
<evidence type="ECO:0000256" key="1">
    <source>
        <dbReference type="ARBA" id="ARBA00004240"/>
    </source>
</evidence>
<feature type="region of interest" description="Disordered" evidence="7">
    <location>
        <begin position="59"/>
        <end position="79"/>
    </location>
</feature>
<evidence type="ECO:0000256" key="6">
    <source>
        <dbReference type="ARBA" id="ARBA00038124"/>
    </source>
</evidence>
<evidence type="ECO:0000256" key="5">
    <source>
        <dbReference type="ARBA" id="ARBA00022824"/>
    </source>
</evidence>
<feature type="compositionally biased region" description="Polar residues" evidence="7">
    <location>
        <begin position="67"/>
        <end position="79"/>
    </location>
</feature>